<sequence length="887" mass="101779">MQTSVLGQFPPNERKLLSKYADSKRIVANVILDDGHPLDYSCGIHVNEEEPPVNGRYYDTPRNPHHLTKIHRLDDQTFHFAFMPVQTYPAFPALRYTYTSLPIVKKPFNGREYYWLKKSVIECWMALEAAIDIIIHDICKACDIGMPLQYNPAVDFRPSRYKYFQGHRDAYRARQAAFTALRAFDARLCMLSYVYFYAARQGSDAFTRLGPDSRIPDEYAQAVKASWVCNPNVPRVGVFIDSLTPSTSANNMQWRKYLWPLLLVDSLPIWIYCGVYPWASSEPILGALMPSKEELDGPPIPPPPPKHPSVFEWLQKRAAQRAKYLATEDWAQRTARRAREKEQEKHPLPGRGGPRVFEWEYDPATDSWLRDSIPRSDRSRLEDLWEQSTPSMQVYNGVNNEWDVFRGLHPYVEPENPYAAFDDEEYVFGDGDIVDNENADWQQSHQSTINREASFFREQRRERSRSPRRGPRPRQLSPPRTPISDRVQQHLLPATRLPSTVIDERRDLEEAEHVGRDRYAIAFPPDWDSSEIVKKFTPDHVWVLNVVRLTSTEDQIIRQRFLDNLANCVHNLVSGHEPPCTHANFTTGSLLDKKYNWRATPIAPDGWKRPTSMRLATARPDKTDMDEERPYVLQHMHAPNADDGWHLVTFGTSDTAHAIRMAANRNLNTRDQLVRGLVSAGLPFRTLAKLSADNVLPERHAERRIGLGYKNPDHKFTAHDYAMYEQRRDALLANPHGRAAGLAGGILARLATHVVEAQDVLQGPSFTAGCDTFAVIDGEEYIDDALSDHEIDVICGTTRVYTHWTENSNVKLMSWWPTPKQWKRSGQDVGYWSSQNEQWFQNRLAAIRKGEAQPKASSKWSSALKFFKDTPAFEAHLAHYSGQVFTT</sequence>
<dbReference type="OrthoDB" id="2658589at2759"/>
<reference evidence="2 3" key="1">
    <citation type="submission" date="2021-08" db="EMBL/GenBank/DDBJ databases">
        <title>Draft Genome Sequence of Phanerochaete sordida strain YK-624.</title>
        <authorList>
            <person name="Mori T."/>
            <person name="Dohra H."/>
            <person name="Suzuki T."/>
            <person name="Kawagishi H."/>
            <person name="Hirai H."/>
        </authorList>
    </citation>
    <scope>NUCLEOTIDE SEQUENCE [LARGE SCALE GENOMIC DNA]</scope>
    <source>
        <strain evidence="2 3">YK-624</strain>
    </source>
</reference>
<organism evidence="2 3">
    <name type="scientific">Phanerochaete sordida</name>
    <dbReference type="NCBI Taxonomy" id="48140"/>
    <lineage>
        <taxon>Eukaryota</taxon>
        <taxon>Fungi</taxon>
        <taxon>Dikarya</taxon>
        <taxon>Basidiomycota</taxon>
        <taxon>Agaricomycotina</taxon>
        <taxon>Agaricomycetes</taxon>
        <taxon>Polyporales</taxon>
        <taxon>Phanerochaetaceae</taxon>
        <taxon>Phanerochaete</taxon>
    </lineage>
</organism>
<dbReference type="Proteomes" id="UP000703269">
    <property type="component" value="Unassembled WGS sequence"/>
</dbReference>
<dbReference type="EMBL" id="BPQB01000130">
    <property type="protein sequence ID" value="GJF00028.1"/>
    <property type="molecule type" value="Genomic_DNA"/>
</dbReference>
<feature type="compositionally biased region" description="Basic and acidic residues" evidence="1">
    <location>
        <begin position="454"/>
        <end position="465"/>
    </location>
</feature>
<proteinExistence type="predicted"/>
<feature type="compositionally biased region" description="Polar residues" evidence="1">
    <location>
        <begin position="441"/>
        <end position="451"/>
    </location>
</feature>
<name>A0A9P3GR79_9APHY</name>
<evidence type="ECO:0000313" key="3">
    <source>
        <dbReference type="Proteomes" id="UP000703269"/>
    </source>
</evidence>
<keyword evidence="3" id="KW-1185">Reference proteome</keyword>
<protein>
    <submittedName>
        <fullName evidence="2">Uncharacterized protein</fullName>
    </submittedName>
</protein>
<feature type="region of interest" description="Disordered" evidence="1">
    <location>
        <begin position="335"/>
        <end position="356"/>
    </location>
</feature>
<evidence type="ECO:0000256" key="1">
    <source>
        <dbReference type="SAM" id="MobiDB-lite"/>
    </source>
</evidence>
<feature type="compositionally biased region" description="Basic and acidic residues" evidence="1">
    <location>
        <begin position="337"/>
        <end position="347"/>
    </location>
</feature>
<dbReference type="AlphaFoldDB" id="A0A9P3GR79"/>
<accession>A0A9P3GR79</accession>
<gene>
    <name evidence="2" type="ORF">PsYK624_163050</name>
</gene>
<comment type="caution">
    <text evidence="2">The sequence shown here is derived from an EMBL/GenBank/DDBJ whole genome shotgun (WGS) entry which is preliminary data.</text>
</comment>
<evidence type="ECO:0000313" key="2">
    <source>
        <dbReference type="EMBL" id="GJF00028.1"/>
    </source>
</evidence>
<feature type="region of interest" description="Disordered" evidence="1">
    <location>
        <begin position="441"/>
        <end position="488"/>
    </location>
</feature>